<sequence>MLIILVDFSKAFATVEHSTLVKLLMRLPAHLLKHWLRNLLMHRDARVKLGNRFSPQYGLKAGVSPKAPSSDRHCSPCTPLLFWSCWWTNIRMYNSTCTRMTWPSRSRVGRETRGGGWGWDRQQYSCGCGPVWGHSDQWHESEPAEM</sequence>
<evidence type="ECO:0000313" key="1">
    <source>
        <dbReference type="EMBL" id="KAG5512099.1"/>
    </source>
</evidence>
<dbReference type="RefSeq" id="XP_067759932.1">
    <property type="nucleotide sequence ID" value="XM_067903500.1"/>
</dbReference>
<keyword evidence="2" id="KW-1185">Reference proteome</keyword>
<proteinExistence type="predicted"/>
<accession>A0A836YHU1</accession>
<reference evidence="1 2" key="1">
    <citation type="submission" date="2021-02" db="EMBL/GenBank/DDBJ databases">
        <title>Porcisia hertigi Genome sequencing and assembly.</title>
        <authorList>
            <person name="Almutairi H."/>
            <person name="Gatherer D."/>
        </authorList>
    </citation>
    <scope>NUCLEOTIDE SEQUENCE [LARGE SCALE GENOMIC DNA]</scope>
    <source>
        <strain evidence="1 2">C119</strain>
    </source>
</reference>
<gene>
    <name evidence="1" type="ORF">JKF63_07563</name>
</gene>
<evidence type="ECO:0000313" key="2">
    <source>
        <dbReference type="Proteomes" id="UP000674318"/>
    </source>
</evidence>
<organism evidence="1 2">
    <name type="scientific">Porcisia hertigi</name>
    <dbReference type="NCBI Taxonomy" id="2761500"/>
    <lineage>
        <taxon>Eukaryota</taxon>
        <taxon>Discoba</taxon>
        <taxon>Euglenozoa</taxon>
        <taxon>Kinetoplastea</taxon>
        <taxon>Metakinetoplastina</taxon>
        <taxon>Trypanosomatida</taxon>
        <taxon>Trypanosomatidae</taxon>
        <taxon>Leishmaniinae</taxon>
        <taxon>Porcisia</taxon>
    </lineage>
</organism>
<comment type="caution">
    <text evidence="1">The sequence shown here is derived from an EMBL/GenBank/DDBJ whole genome shotgun (WGS) entry which is preliminary data.</text>
</comment>
<dbReference type="AlphaFoldDB" id="A0A836YHU1"/>
<protein>
    <recommendedName>
        <fullName evidence="3">Reverse transcriptase domain-containing protein</fullName>
    </recommendedName>
</protein>
<dbReference type="OrthoDB" id="278217at2759"/>
<evidence type="ECO:0008006" key="3">
    <source>
        <dbReference type="Google" id="ProtNLM"/>
    </source>
</evidence>
<dbReference type="KEGG" id="phet:94293577"/>
<name>A0A836YHU1_9TRYP</name>
<dbReference type="GeneID" id="94293577"/>
<dbReference type="EMBL" id="JAFJZO010000002">
    <property type="protein sequence ID" value="KAG5512099.1"/>
    <property type="molecule type" value="Genomic_DNA"/>
</dbReference>
<dbReference type="Proteomes" id="UP000674318">
    <property type="component" value="Chromosome 2"/>
</dbReference>